<dbReference type="GO" id="GO:0003676">
    <property type="term" value="F:nucleic acid binding"/>
    <property type="evidence" value="ECO:0007669"/>
    <property type="project" value="InterPro"/>
</dbReference>
<organism evidence="1 2">
    <name type="scientific">Azospira oryzae (strain ATCC BAA-33 / DSM 13638 / PS)</name>
    <name type="common">Dechlorosoma suillum</name>
    <dbReference type="NCBI Taxonomy" id="640081"/>
    <lineage>
        <taxon>Bacteria</taxon>
        <taxon>Pseudomonadati</taxon>
        <taxon>Pseudomonadota</taxon>
        <taxon>Betaproteobacteria</taxon>
        <taxon>Rhodocyclales</taxon>
        <taxon>Rhodocyclaceae</taxon>
        <taxon>Azospira</taxon>
    </lineage>
</organism>
<dbReference type="STRING" id="640081.Dsui_0913"/>
<accession>G8QIV1</accession>
<dbReference type="KEGG" id="dsu:Dsui_0913"/>
<dbReference type="EMBL" id="CP003153">
    <property type="protein sequence ID" value="AEV25319.1"/>
    <property type="molecule type" value="Genomic_DNA"/>
</dbReference>
<dbReference type="OrthoDB" id="6482216at2"/>
<dbReference type="HOGENOM" id="CLU_116173_0_0_4"/>
<sequence length="159" mass="17990">MILFLDTEFTDFNEPDLISLGLVSECGRQEFYAERNDFDLARCSDFVQSRVLPKLGQGPSGVDRANLATALRAWLENVHSLDSQGPVLVLYDFDTDFDLFRQALLDQMPVWIEGTNVAEEVNSISWARVGLMESPDAHHALHDARELRADWLAARAHTR</sequence>
<proteinExistence type="predicted"/>
<dbReference type="AlphaFoldDB" id="G8QIV1"/>
<dbReference type="RefSeq" id="WP_014236020.1">
    <property type="nucleotide sequence ID" value="NC_016616.1"/>
</dbReference>
<dbReference type="Proteomes" id="UP000005633">
    <property type="component" value="Chromosome"/>
</dbReference>
<protein>
    <submittedName>
        <fullName evidence="1">Uncharacterized protein</fullName>
    </submittedName>
</protein>
<gene>
    <name evidence="1" type="ordered locus">Dsui_0913</name>
</gene>
<dbReference type="InterPro" id="IPR036397">
    <property type="entry name" value="RNaseH_sf"/>
</dbReference>
<dbReference type="Gene3D" id="3.30.420.10">
    <property type="entry name" value="Ribonuclease H-like superfamily/Ribonuclease H"/>
    <property type="match status" value="1"/>
</dbReference>
<evidence type="ECO:0000313" key="1">
    <source>
        <dbReference type="EMBL" id="AEV25319.1"/>
    </source>
</evidence>
<dbReference type="eggNOG" id="COG0847">
    <property type="taxonomic scope" value="Bacteria"/>
</dbReference>
<reference evidence="1 2" key="1">
    <citation type="journal article" date="2012" name="J. Bacteriol.">
        <title>Complete genome sequence of the anaerobic perchlorate-reducing bacterium Azospira suillum strain PS.</title>
        <authorList>
            <person name="Byrne-Bailey K.G."/>
            <person name="Coates J.D."/>
        </authorList>
    </citation>
    <scope>NUCLEOTIDE SEQUENCE [LARGE SCALE GENOMIC DNA]</scope>
    <source>
        <strain evidence="2">ATCC BAA-33 / DSM 13638 / PS</strain>
    </source>
</reference>
<name>G8QIV1_AZOOP</name>
<evidence type="ECO:0000313" key="2">
    <source>
        <dbReference type="Proteomes" id="UP000005633"/>
    </source>
</evidence>